<protein>
    <submittedName>
        <fullName evidence="1">GxxExxY protein</fullName>
    </submittedName>
</protein>
<dbReference type="EMBL" id="FOPC01000012">
    <property type="protein sequence ID" value="SFH00040.1"/>
    <property type="molecule type" value="Genomic_DNA"/>
</dbReference>
<keyword evidence="2" id="KW-1185">Reference proteome</keyword>
<gene>
    <name evidence="1" type="ORF">SAMN04487988_112122</name>
</gene>
<proteinExistence type="predicted"/>
<dbReference type="InterPro" id="IPR026350">
    <property type="entry name" value="GxxExxY"/>
</dbReference>
<reference evidence="2" key="1">
    <citation type="submission" date="2016-10" db="EMBL/GenBank/DDBJ databases">
        <authorList>
            <person name="Varghese N."/>
            <person name="Submissions S."/>
        </authorList>
    </citation>
    <scope>NUCLEOTIDE SEQUENCE [LARGE SCALE GENOMIC DNA]</scope>
    <source>
        <strain evidence="2">DSM 19315</strain>
    </source>
</reference>
<dbReference type="AlphaFoldDB" id="A0A1I2WFD8"/>
<dbReference type="STRING" id="435880.SAMN04487988_112122"/>
<name>A0A1I2WFD8_9BACT</name>
<dbReference type="Pfam" id="PF13366">
    <property type="entry name" value="PDDEXK_3"/>
    <property type="match status" value="1"/>
</dbReference>
<dbReference type="Proteomes" id="UP000199642">
    <property type="component" value="Unassembled WGS sequence"/>
</dbReference>
<dbReference type="NCBIfam" id="TIGR04256">
    <property type="entry name" value="GxxExxY"/>
    <property type="match status" value="1"/>
</dbReference>
<accession>A0A1I2WFD8</accession>
<organism evidence="1 2">
    <name type="scientific">Algoriphagus hitonicola</name>
    <dbReference type="NCBI Taxonomy" id="435880"/>
    <lineage>
        <taxon>Bacteria</taxon>
        <taxon>Pseudomonadati</taxon>
        <taxon>Bacteroidota</taxon>
        <taxon>Cytophagia</taxon>
        <taxon>Cytophagales</taxon>
        <taxon>Cyclobacteriaceae</taxon>
        <taxon>Algoriphagus</taxon>
    </lineage>
</organism>
<evidence type="ECO:0000313" key="2">
    <source>
        <dbReference type="Proteomes" id="UP000199642"/>
    </source>
</evidence>
<dbReference type="RefSeq" id="WP_092793393.1">
    <property type="nucleotide sequence ID" value="NZ_FOPC01000012.1"/>
</dbReference>
<sequence>MSDLIYKEESYQIIGKCMEVHRNLGYGFLEIVYKDALEYEFRKSGINYQREKEYLVNYKGIILPHRFYADFIIMDKIILEVKAVSGIAPEFVAQAINYLKVSQNRLALIVNFGTNNLHHKRVVFGDSSKPFSP</sequence>
<dbReference type="OrthoDB" id="9806869at2"/>
<evidence type="ECO:0000313" key="1">
    <source>
        <dbReference type="EMBL" id="SFH00040.1"/>
    </source>
</evidence>